<feature type="compositionally biased region" description="Basic and acidic residues" evidence="1">
    <location>
        <begin position="13"/>
        <end position="25"/>
    </location>
</feature>
<reference evidence="3" key="1">
    <citation type="journal article" date="2019" name="Plant Biotechnol. J.">
        <title>Genome sequencing of the Australian wild diploid species Gossypium australe highlights disease resistance and delayed gland morphogenesis.</title>
        <authorList>
            <person name="Cai Y."/>
            <person name="Cai X."/>
            <person name="Wang Q."/>
            <person name="Wang P."/>
            <person name="Zhang Y."/>
            <person name="Cai C."/>
            <person name="Xu Y."/>
            <person name="Wang K."/>
            <person name="Zhou Z."/>
            <person name="Wang C."/>
            <person name="Geng S."/>
            <person name="Li B."/>
            <person name="Dong Q."/>
            <person name="Hou Y."/>
            <person name="Wang H."/>
            <person name="Ai P."/>
            <person name="Liu Z."/>
            <person name="Yi F."/>
            <person name="Sun M."/>
            <person name="An G."/>
            <person name="Cheng J."/>
            <person name="Zhang Y."/>
            <person name="Shi Q."/>
            <person name="Xie Y."/>
            <person name="Shi X."/>
            <person name="Chang Y."/>
            <person name="Huang F."/>
            <person name="Chen Y."/>
            <person name="Hong S."/>
            <person name="Mi L."/>
            <person name="Sun Q."/>
            <person name="Zhang L."/>
            <person name="Zhou B."/>
            <person name="Peng R."/>
            <person name="Zhang X."/>
            <person name="Liu F."/>
        </authorList>
    </citation>
    <scope>NUCLEOTIDE SEQUENCE [LARGE SCALE GENOMIC DNA]</scope>
    <source>
        <strain evidence="3">cv. PA1801</strain>
    </source>
</reference>
<feature type="region of interest" description="Disordered" evidence="1">
    <location>
        <begin position="1"/>
        <end position="25"/>
    </location>
</feature>
<dbReference type="EMBL" id="SMMG02000004">
    <property type="protein sequence ID" value="KAA3477542.1"/>
    <property type="molecule type" value="Genomic_DNA"/>
</dbReference>
<dbReference type="Proteomes" id="UP000325315">
    <property type="component" value="Unassembled WGS sequence"/>
</dbReference>
<evidence type="ECO:0000313" key="3">
    <source>
        <dbReference type="Proteomes" id="UP000325315"/>
    </source>
</evidence>
<dbReference type="OrthoDB" id="1749313at2759"/>
<evidence type="ECO:0000256" key="1">
    <source>
        <dbReference type="SAM" id="MobiDB-lite"/>
    </source>
</evidence>
<proteinExistence type="predicted"/>
<accession>A0A5B6W9J2</accession>
<organism evidence="2 3">
    <name type="scientific">Gossypium australe</name>
    <dbReference type="NCBI Taxonomy" id="47621"/>
    <lineage>
        <taxon>Eukaryota</taxon>
        <taxon>Viridiplantae</taxon>
        <taxon>Streptophyta</taxon>
        <taxon>Embryophyta</taxon>
        <taxon>Tracheophyta</taxon>
        <taxon>Spermatophyta</taxon>
        <taxon>Magnoliopsida</taxon>
        <taxon>eudicotyledons</taxon>
        <taxon>Gunneridae</taxon>
        <taxon>Pentapetalae</taxon>
        <taxon>rosids</taxon>
        <taxon>malvids</taxon>
        <taxon>Malvales</taxon>
        <taxon>Malvaceae</taxon>
        <taxon>Malvoideae</taxon>
        <taxon>Gossypium</taxon>
    </lineage>
</organism>
<keyword evidence="3" id="KW-1185">Reference proteome</keyword>
<comment type="caution">
    <text evidence="2">The sequence shown here is derived from an EMBL/GenBank/DDBJ whole genome shotgun (WGS) entry which is preliminary data.</text>
</comment>
<name>A0A5B6W9J2_9ROSI</name>
<sequence length="67" mass="7630">MRRGIAAKIGNDPGREDPLHLNGRDVDLPIPQRTIQEHVVPILDDLNPGIIRPRIQAQHFELKSIMF</sequence>
<gene>
    <name evidence="2" type="ORF">EPI10_011423</name>
</gene>
<protein>
    <submittedName>
        <fullName evidence="2">Aspartic proteinase CDR1-like</fullName>
    </submittedName>
</protein>
<dbReference type="AlphaFoldDB" id="A0A5B6W9J2"/>
<evidence type="ECO:0000313" key="2">
    <source>
        <dbReference type="EMBL" id="KAA3477542.1"/>
    </source>
</evidence>